<evidence type="ECO:0000259" key="3">
    <source>
        <dbReference type="PROSITE" id="PS51430"/>
    </source>
</evidence>
<dbReference type="InterPro" id="IPR011648">
    <property type="entry name" value="Circadian_clock_KaiA"/>
</dbReference>
<dbReference type="EMBL" id="CAACVJ010000697">
    <property type="protein sequence ID" value="VEP18739.1"/>
    <property type="molecule type" value="Genomic_DNA"/>
</dbReference>
<dbReference type="Pfam" id="PF21714">
    <property type="entry name" value="KaiA_N"/>
    <property type="match status" value="1"/>
</dbReference>
<evidence type="ECO:0000259" key="4">
    <source>
        <dbReference type="PROSITE" id="PS51431"/>
    </source>
</evidence>
<dbReference type="Proteomes" id="UP000320055">
    <property type="component" value="Unassembled WGS sequence"/>
</dbReference>
<dbReference type="InterPro" id="IPR017944">
    <property type="entry name" value="KaiA/RbsU_helical_domain_sf"/>
</dbReference>
<dbReference type="InterPro" id="IPR020844">
    <property type="entry name" value="Circadian_clock_KaiA_N"/>
</dbReference>
<dbReference type="SMART" id="SM01247">
    <property type="entry name" value="KaiA"/>
    <property type="match status" value="1"/>
</dbReference>
<evidence type="ECO:0000256" key="1">
    <source>
        <dbReference type="ARBA" id="ARBA00023108"/>
    </source>
</evidence>
<dbReference type="InterPro" id="IPR011006">
    <property type="entry name" value="CheY-like_superfamily"/>
</dbReference>
<dbReference type="PROSITE" id="PS51430">
    <property type="entry name" value="KAIA_N"/>
    <property type="match status" value="1"/>
</dbReference>
<keyword evidence="1" id="KW-0090">Biological rhythms</keyword>
<feature type="domain" description="KaiA C-terminal" evidence="4">
    <location>
        <begin position="187"/>
        <end position="295"/>
    </location>
</feature>
<dbReference type="OrthoDB" id="513549at2"/>
<protein>
    <recommendedName>
        <fullName evidence="2">Circadian clock oscillator protein KaiA</fullName>
    </recommendedName>
</protein>
<evidence type="ECO:0000313" key="6">
    <source>
        <dbReference type="Proteomes" id="UP000320055"/>
    </source>
</evidence>
<evidence type="ECO:0000256" key="2">
    <source>
        <dbReference type="ARBA" id="ARBA00034852"/>
    </source>
</evidence>
<dbReference type="SUPFAM" id="SSF101215">
    <property type="entry name" value="KaiA/RbsU domain"/>
    <property type="match status" value="1"/>
</dbReference>
<organism evidence="5 6">
    <name type="scientific">Hyella patelloides LEGE 07179</name>
    <dbReference type="NCBI Taxonomy" id="945734"/>
    <lineage>
        <taxon>Bacteria</taxon>
        <taxon>Bacillati</taxon>
        <taxon>Cyanobacteriota</taxon>
        <taxon>Cyanophyceae</taxon>
        <taxon>Pleurocapsales</taxon>
        <taxon>Hyellaceae</taxon>
        <taxon>Hyella</taxon>
    </lineage>
</organism>
<keyword evidence="6" id="KW-1185">Reference proteome</keyword>
<accession>A0A563W4W2</accession>
<gene>
    <name evidence="5" type="primary">kaiA</name>
    <name evidence="5" type="ORF">H1P_890009</name>
</gene>
<dbReference type="Gene3D" id="3.40.50.2300">
    <property type="match status" value="1"/>
</dbReference>
<dbReference type="PROSITE" id="PS51431">
    <property type="entry name" value="KAIA_C"/>
    <property type="match status" value="1"/>
</dbReference>
<name>A0A563W4W2_9CYAN</name>
<dbReference type="GO" id="GO:0007623">
    <property type="term" value="P:circadian rhythm"/>
    <property type="evidence" value="ECO:0007669"/>
    <property type="project" value="InterPro"/>
</dbReference>
<dbReference type="Pfam" id="PF07688">
    <property type="entry name" value="KaiA"/>
    <property type="match status" value="1"/>
</dbReference>
<sequence>MSSNQDLTQNSDRKISIKLHICLFSEDKELVHSAQKLLNKDIYHLSLVSHQESLVELIENQREKIDCLLVSNDNVSRQLLSQLGQLGLLFPAVIAYSEDDFSQEQITLYHPAEVKFSLVSAEKIDTQINLALTNFLNLSPHAPLKEHLPQNTQERTESHNLLALQQHRLAEKLQERLGYLGVYYKRNSQDFYQNLTKSQQKQLHQQLATDYRKIILSYFEDESNINQIIDRFVNQAFFADISVSQILEIHMELMDEFAQQLKLEGRSEDILLDYRLAVIDIVAHLCEMYRRSIPREDVSLDI</sequence>
<dbReference type="AlphaFoldDB" id="A0A563W4W2"/>
<dbReference type="RefSeq" id="WP_144868228.1">
    <property type="nucleotide sequence ID" value="NZ_LR213847.1"/>
</dbReference>
<dbReference type="InterPro" id="IPR020856">
    <property type="entry name" value="Circadian_clock_protein_KaiA_C"/>
</dbReference>
<evidence type="ECO:0000313" key="5">
    <source>
        <dbReference type="EMBL" id="VEP18739.1"/>
    </source>
</evidence>
<feature type="domain" description="KaiA N-terminal" evidence="3">
    <location>
        <begin position="15"/>
        <end position="177"/>
    </location>
</feature>
<reference evidence="5 6" key="1">
    <citation type="submission" date="2019-01" db="EMBL/GenBank/DDBJ databases">
        <authorList>
            <person name="Brito A."/>
        </authorList>
    </citation>
    <scope>NUCLEOTIDE SEQUENCE [LARGE SCALE GENOMIC DNA]</scope>
    <source>
        <strain evidence="5">1</strain>
    </source>
</reference>
<proteinExistence type="predicted"/>
<dbReference type="SUPFAM" id="SSF52172">
    <property type="entry name" value="CheY-like"/>
    <property type="match status" value="1"/>
</dbReference>
<dbReference type="Gene3D" id="1.10.1240.30">
    <property type="entry name" value="KaiA/RbsU domain"/>
    <property type="match status" value="1"/>
</dbReference>